<protein>
    <submittedName>
        <fullName evidence="2">Peptidoglycan/xylan/chitin deacetylase, PgdA/CDA1 family</fullName>
    </submittedName>
</protein>
<dbReference type="SUPFAM" id="SSF88713">
    <property type="entry name" value="Glycoside hydrolase/deacetylase"/>
    <property type="match status" value="1"/>
</dbReference>
<accession>A0A1G7Q7Q5</accession>
<organism evidence="2 3">
    <name type="scientific">Paraburkholderia phenazinium</name>
    <dbReference type="NCBI Taxonomy" id="60549"/>
    <lineage>
        <taxon>Bacteria</taxon>
        <taxon>Pseudomonadati</taxon>
        <taxon>Pseudomonadota</taxon>
        <taxon>Betaproteobacteria</taxon>
        <taxon>Burkholderiales</taxon>
        <taxon>Burkholderiaceae</taxon>
        <taxon>Paraburkholderia</taxon>
    </lineage>
</organism>
<dbReference type="PANTHER" id="PTHR10587">
    <property type="entry name" value="GLYCOSYL TRANSFERASE-RELATED"/>
    <property type="match status" value="1"/>
</dbReference>
<dbReference type="GO" id="GO:0016810">
    <property type="term" value="F:hydrolase activity, acting on carbon-nitrogen (but not peptide) bonds"/>
    <property type="evidence" value="ECO:0007669"/>
    <property type="project" value="InterPro"/>
</dbReference>
<dbReference type="PROSITE" id="PS51677">
    <property type="entry name" value="NODB"/>
    <property type="match status" value="1"/>
</dbReference>
<dbReference type="Proteomes" id="UP000199706">
    <property type="component" value="Unassembled WGS sequence"/>
</dbReference>
<dbReference type="Pfam" id="PF01522">
    <property type="entry name" value="Polysacc_deac_1"/>
    <property type="match status" value="1"/>
</dbReference>
<feature type="domain" description="NodB homology" evidence="1">
    <location>
        <begin position="91"/>
        <end position="277"/>
    </location>
</feature>
<dbReference type="OrthoDB" id="276604at2"/>
<reference evidence="2 3" key="1">
    <citation type="submission" date="2016-10" db="EMBL/GenBank/DDBJ databases">
        <authorList>
            <person name="de Groot N.N."/>
        </authorList>
    </citation>
    <scope>NUCLEOTIDE SEQUENCE [LARGE SCALE GENOMIC DNA]</scope>
    <source>
        <strain evidence="2 3">LMG 2247</strain>
    </source>
</reference>
<dbReference type="InterPro" id="IPR050248">
    <property type="entry name" value="Polysacc_deacetylase_ArnD"/>
</dbReference>
<proteinExistence type="predicted"/>
<dbReference type="AlphaFoldDB" id="A0A1G7Q7Q5"/>
<sequence>MTEPISRVPLGLEAPPPRRWPLTGHPNALKLTTAWHAAALAGCAIAPSTWPWWLAGTAINHAAVTFAGLWPRSSVLGPNWTHLPAVAGNANCIALTIDDGPDPVVTPQVLDLLDHYGIRATFFCIGERARRYPSLTREIVARGHAVENHSYTHRHTFSVKAPGALAKEVEAAQRTLIELTGERPMFFRAPAGLRNVLLEPVLQNFDLRLVAWTKRGFDTREADPERVRQRLLHNLAARDILLVHDGNAATTANGQPVILSVLPRVFEAARHKGLRFITLRQAFIDE</sequence>
<evidence type="ECO:0000313" key="3">
    <source>
        <dbReference type="Proteomes" id="UP000199706"/>
    </source>
</evidence>
<dbReference type="EMBL" id="FNCJ01000001">
    <property type="protein sequence ID" value="SDF94546.1"/>
    <property type="molecule type" value="Genomic_DNA"/>
</dbReference>
<dbReference type="GO" id="GO:0005975">
    <property type="term" value="P:carbohydrate metabolic process"/>
    <property type="evidence" value="ECO:0007669"/>
    <property type="project" value="InterPro"/>
</dbReference>
<dbReference type="RefSeq" id="WP_090681626.1">
    <property type="nucleotide sequence ID" value="NZ_CADERL010000003.1"/>
</dbReference>
<gene>
    <name evidence="2" type="ORF">SAMN05216466_101647</name>
</gene>
<name>A0A1G7Q7Q5_9BURK</name>
<evidence type="ECO:0000259" key="1">
    <source>
        <dbReference type="PROSITE" id="PS51677"/>
    </source>
</evidence>
<evidence type="ECO:0000313" key="2">
    <source>
        <dbReference type="EMBL" id="SDF94546.1"/>
    </source>
</evidence>
<dbReference type="InterPro" id="IPR002509">
    <property type="entry name" value="NODB_dom"/>
</dbReference>
<dbReference type="CDD" id="cd10917">
    <property type="entry name" value="CE4_NodB_like_6s_7s"/>
    <property type="match status" value="1"/>
</dbReference>
<dbReference type="PANTHER" id="PTHR10587:SF137">
    <property type="entry name" value="4-DEOXY-4-FORMAMIDO-L-ARABINOSE-PHOSPHOUNDECAPRENOL DEFORMYLASE ARND-RELATED"/>
    <property type="match status" value="1"/>
</dbReference>
<dbReference type="InterPro" id="IPR011330">
    <property type="entry name" value="Glyco_hydro/deAcase_b/a-brl"/>
</dbReference>
<dbReference type="Gene3D" id="3.20.20.370">
    <property type="entry name" value="Glycoside hydrolase/deacetylase"/>
    <property type="match status" value="1"/>
</dbReference>